<sequence>MSYLLILIILFTNWNTEINLSTYIDSIIQKVELKKEVYLILNTKYNFCHAKKKNGVIFTLDNMNSFSTSIEQQVFINKKMPKGRKNKLNMAEEEKLNTWINSLDNP</sequence>
<keyword evidence="2" id="KW-1185">Reference proteome</keyword>
<name>A0A1H7WAQ3_9FLAO</name>
<dbReference type="STRING" id="228957.SAMN04488008_11125"/>
<accession>A0A1H7WAQ3</accession>
<gene>
    <name evidence="1" type="ORF">SAMN04488008_11125</name>
</gene>
<evidence type="ECO:0000313" key="1">
    <source>
        <dbReference type="EMBL" id="SEM18424.1"/>
    </source>
</evidence>
<protein>
    <submittedName>
        <fullName evidence="1">Uncharacterized protein</fullName>
    </submittedName>
</protein>
<dbReference type="AlphaFoldDB" id="A0A1H7WAQ3"/>
<dbReference type="Proteomes" id="UP000198990">
    <property type="component" value="Unassembled WGS sequence"/>
</dbReference>
<dbReference type="EMBL" id="FNZN01000011">
    <property type="protein sequence ID" value="SEM18424.1"/>
    <property type="molecule type" value="Genomic_DNA"/>
</dbReference>
<proteinExistence type="predicted"/>
<organism evidence="1 2">
    <name type="scientific">Maribacter orientalis</name>
    <dbReference type="NCBI Taxonomy" id="228957"/>
    <lineage>
        <taxon>Bacteria</taxon>
        <taxon>Pseudomonadati</taxon>
        <taxon>Bacteroidota</taxon>
        <taxon>Flavobacteriia</taxon>
        <taxon>Flavobacteriales</taxon>
        <taxon>Flavobacteriaceae</taxon>
        <taxon>Maribacter</taxon>
    </lineage>
</organism>
<dbReference type="RefSeq" id="WP_091626963.1">
    <property type="nucleotide sequence ID" value="NZ_FNZN01000011.1"/>
</dbReference>
<reference evidence="2" key="1">
    <citation type="submission" date="2016-10" db="EMBL/GenBank/DDBJ databases">
        <authorList>
            <person name="Varghese N."/>
            <person name="Submissions S."/>
        </authorList>
    </citation>
    <scope>NUCLEOTIDE SEQUENCE [LARGE SCALE GENOMIC DNA]</scope>
    <source>
        <strain evidence="2">DSM 16471</strain>
    </source>
</reference>
<evidence type="ECO:0000313" key="2">
    <source>
        <dbReference type="Proteomes" id="UP000198990"/>
    </source>
</evidence>
<dbReference type="OrthoDB" id="1164702at2"/>